<evidence type="ECO:0000313" key="2">
    <source>
        <dbReference type="EMBL" id="KKD39660.1"/>
    </source>
</evidence>
<keyword evidence="1" id="KW-0175">Coiled coil</keyword>
<protein>
    <submittedName>
        <fullName evidence="2">Uncharacterized protein</fullName>
    </submittedName>
</protein>
<comment type="caution">
    <text evidence="2">The sequence shown here is derived from an EMBL/GenBank/DDBJ whole genome shotgun (WGS) entry which is preliminary data.</text>
</comment>
<dbReference type="Proteomes" id="UP000033607">
    <property type="component" value="Unassembled WGS sequence"/>
</dbReference>
<reference evidence="2 3" key="1">
    <citation type="submission" date="2015-06" db="EMBL/GenBank/DDBJ databases">
        <title>Draft genome assembly of filamentous brackish cyanobacterium Limnoraphis robusta strain CS-951.</title>
        <authorList>
            <person name="Willis A."/>
            <person name="Parks M."/>
            <person name="Burford M.A."/>
        </authorList>
    </citation>
    <scope>NUCLEOTIDE SEQUENCE [LARGE SCALE GENOMIC DNA]</scope>
    <source>
        <strain evidence="2 3">CS-951</strain>
    </source>
</reference>
<gene>
    <name evidence="2" type="ORF">WN50_02005</name>
</gene>
<evidence type="ECO:0000256" key="1">
    <source>
        <dbReference type="SAM" id="Coils"/>
    </source>
</evidence>
<evidence type="ECO:0000313" key="3">
    <source>
        <dbReference type="Proteomes" id="UP000033607"/>
    </source>
</evidence>
<proteinExistence type="predicted"/>
<dbReference type="RefSeq" id="WP_046276829.1">
    <property type="nucleotide sequence ID" value="NZ_LATL02000068.1"/>
</dbReference>
<sequence length="1072" mass="122321">MKDSNQGASLQASQQQASLDLALLVSLLEKAIAVNSQTSKLSDNPQQRPLFYYDQDKKRLRICTSGVLLRLFSLTEFKTQASNFVKDFDPPGYGFESRIGGQLSEGNEQQLPDAVDRLRESILEALKNAIPPDVKLEDFLIDQVKGELEKLAKRVNGFFPSGINQAHLIPLAFDDRSQAKSDRGVEVAKIISAIERIDSSNYFKRMCDAIAHELETNRDAEEDEIEEAIASLEAEHKRVQSQIKRFIEFLDDEALSRVRLNITMRIMEAIANKAKDSKDPNKQLLAEYIQRIKHFVEIVKNQGLTLNLTANYGSIAEINFLDYINSARFFSCLAVWPEWKTQIFENRQANSDSTDSNIIREISYRFRINGNNPERGQSAFIARLEKIQEDLLQAENPSRYRLRNCFAELFFLSVVVPSNNNRLPQEVVLRGMEALVNKIEDIPREKIDDFIQELIARESSMNKIATALISILKSKGEQIISEVYRQTATQFICLKKGIVDWNRLEGAEPGIPDFLVRSSSPEQDKIAWLQQIEIAENPSSIPNLLFSIKVETQLLERNLVTIKDKETSLKIQRCLPEKLLQVIFVPYEWEAEEPDKKDQSKPETAKQNQLKKYKPCPIAIAARDWALPKAIQIEYETRTLQRSNKKQQQQDEAKQRHSAAVTAFAVLVYTCLWCIVKQLKDIENLSFTTSILRLQQSQEDDEKSGEQYIYAATQALESLLAQDNPTRMQGLVLQNLEKDNATYVKKGVFTALLSAFPIAISTPEKPAVSKLGLISYKSRPCDESPKNPQKNDIILSQSYIATAIENPLIGYELKAGRTQSDIVSTEEELREQRLIKEEVAYLEKQGCEHIILLGHSYRSRRINKTADYNTPLADKNFLQTLYQEFPNLTIYTLLRDVFPGTRMRPRQKNSEAAFEILRASDHTYFSEQIGEMGLRDIIPVYSFATLFAIETTAQQRPQSGFCVYFLLSDSRLSNINWTEKSRQHLIDPEQNSTVHPCLLTVLRGLHFIEAERGVQNQQFIPVLDPFSWISPNTVEAAGEVKILHSRRQGKVLLSYPAILTRMAQVLRRRTNP</sequence>
<dbReference type="EMBL" id="LATL02000068">
    <property type="protein sequence ID" value="KKD39660.1"/>
    <property type="molecule type" value="Genomic_DNA"/>
</dbReference>
<name>A0A0F5YNA6_9CYAN</name>
<dbReference type="OrthoDB" id="5562494at2"/>
<accession>A0A0F5YNA6</accession>
<feature type="coiled-coil region" evidence="1">
    <location>
        <begin position="211"/>
        <end position="242"/>
    </location>
</feature>
<dbReference type="AlphaFoldDB" id="A0A0F5YNA6"/>
<organism evidence="2 3">
    <name type="scientific">Limnoraphis robusta CS-951</name>
    <dbReference type="NCBI Taxonomy" id="1637645"/>
    <lineage>
        <taxon>Bacteria</taxon>
        <taxon>Bacillati</taxon>
        <taxon>Cyanobacteriota</taxon>
        <taxon>Cyanophyceae</taxon>
        <taxon>Oscillatoriophycideae</taxon>
        <taxon>Oscillatoriales</taxon>
        <taxon>Sirenicapillariaceae</taxon>
        <taxon>Limnoraphis</taxon>
    </lineage>
</organism>